<accession>A0ABW4TUB7</accession>
<dbReference type="Pfam" id="PF00023">
    <property type="entry name" value="Ank"/>
    <property type="match status" value="1"/>
</dbReference>
<protein>
    <submittedName>
        <fullName evidence="5">Ankyrin repeat domain-containing protein</fullName>
    </submittedName>
</protein>
<keyword evidence="4" id="KW-0732">Signal</keyword>
<feature type="repeat" description="ANK" evidence="3">
    <location>
        <begin position="66"/>
        <end position="98"/>
    </location>
</feature>
<comment type="caution">
    <text evidence="5">The sequence shown here is derived from an EMBL/GenBank/DDBJ whole genome shotgun (WGS) entry which is preliminary data.</text>
</comment>
<dbReference type="Proteomes" id="UP001597400">
    <property type="component" value="Unassembled WGS sequence"/>
</dbReference>
<keyword evidence="2 3" id="KW-0040">ANK repeat</keyword>
<feature type="signal peptide" evidence="4">
    <location>
        <begin position="1"/>
        <end position="27"/>
    </location>
</feature>
<dbReference type="SUPFAM" id="SSF48403">
    <property type="entry name" value="Ankyrin repeat"/>
    <property type="match status" value="1"/>
</dbReference>
<feature type="repeat" description="ANK" evidence="3">
    <location>
        <begin position="132"/>
        <end position="164"/>
    </location>
</feature>
<dbReference type="PANTHER" id="PTHR24171">
    <property type="entry name" value="ANKYRIN REPEAT DOMAIN-CONTAINING PROTEIN 39-RELATED"/>
    <property type="match status" value="1"/>
</dbReference>
<evidence type="ECO:0000313" key="6">
    <source>
        <dbReference type="Proteomes" id="UP001597400"/>
    </source>
</evidence>
<dbReference type="PROSITE" id="PS50088">
    <property type="entry name" value="ANK_REPEAT"/>
    <property type="match status" value="3"/>
</dbReference>
<evidence type="ECO:0000313" key="5">
    <source>
        <dbReference type="EMBL" id="MFD1949359.1"/>
    </source>
</evidence>
<evidence type="ECO:0000256" key="1">
    <source>
        <dbReference type="ARBA" id="ARBA00022737"/>
    </source>
</evidence>
<dbReference type="SMART" id="SM00248">
    <property type="entry name" value="ANK"/>
    <property type="match status" value="3"/>
</dbReference>
<dbReference type="InterPro" id="IPR036770">
    <property type="entry name" value="Ankyrin_rpt-contain_sf"/>
</dbReference>
<evidence type="ECO:0000256" key="3">
    <source>
        <dbReference type="PROSITE-ProRule" id="PRU00023"/>
    </source>
</evidence>
<proteinExistence type="predicted"/>
<dbReference type="Pfam" id="PF12796">
    <property type="entry name" value="Ank_2"/>
    <property type="match status" value="1"/>
</dbReference>
<organism evidence="5 6">
    <name type="scientific">Sphingomonas arantia</name>
    <dbReference type="NCBI Taxonomy" id="1460676"/>
    <lineage>
        <taxon>Bacteria</taxon>
        <taxon>Pseudomonadati</taxon>
        <taxon>Pseudomonadota</taxon>
        <taxon>Alphaproteobacteria</taxon>
        <taxon>Sphingomonadales</taxon>
        <taxon>Sphingomonadaceae</taxon>
        <taxon>Sphingomonas</taxon>
    </lineage>
</organism>
<reference evidence="6" key="1">
    <citation type="journal article" date="2019" name="Int. J. Syst. Evol. Microbiol.">
        <title>The Global Catalogue of Microorganisms (GCM) 10K type strain sequencing project: providing services to taxonomists for standard genome sequencing and annotation.</title>
        <authorList>
            <consortium name="The Broad Institute Genomics Platform"/>
            <consortium name="The Broad Institute Genome Sequencing Center for Infectious Disease"/>
            <person name="Wu L."/>
            <person name="Ma J."/>
        </authorList>
    </citation>
    <scope>NUCLEOTIDE SEQUENCE [LARGE SCALE GENOMIC DNA]</scope>
    <source>
        <strain evidence="6">CGMCC 1.12702</strain>
    </source>
</reference>
<sequence length="205" mass="21617">MTGNKRTLAVLAAALCALTAVATPATAQFTDSFSFLKAVRDRDGPKVAEAVERPGSQMINTKDYTTGEAALHILVKRRDSGWLGYLLSKGASVDIRDREGNTPLLLAAQIGYVEGARALLADGAAVDAINTRGETPIILAVQARDPALTRLLISAGADPTRPDRIAGKTARDYAAQDSRGTALLKILDEAKPAKAAKPVMGPVRR</sequence>
<keyword evidence="1" id="KW-0677">Repeat</keyword>
<dbReference type="InterPro" id="IPR002110">
    <property type="entry name" value="Ankyrin_rpt"/>
</dbReference>
<evidence type="ECO:0000256" key="2">
    <source>
        <dbReference type="ARBA" id="ARBA00023043"/>
    </source>
</evidence>
<keyword evidence="6" id="KW-1185">Reference proteome</keyword>
<name>A0ABW4TUB7_9SPHN</name>
<gene>
    <name evidence="5" type="ORF">ACFSGX_01090</name>
</gene>
<feature type="repeat" description="ANK" evidence="3">
    <location>
        <begin position="99"/>
        <end position="131"/>
    </location>
</feature>
<dbReference type="PROSITE" id="PS50297">
    <property type="entry name" value="ANK_REP_REGION"/>
    <property type="match status" value="3"/>
</dbReference>
<feature type="chain" id="PRO_5046282596" evidence="4">
    <location>
        <begin position="28"/>
        <end position="205"/>
    </location>
</feature>
<evidence type="ECO:0000256" key="4">
    <source>
        <dbReference type="SAM" id="SignalP"/>
    </source>
</evidence>
<dbReference type="EMBL" id="JBHUGS010000001">
    <property type="protein sequence ID" value="MFD1949359.1"/>
    <property type="molecule type" value="Genomic_DNA"/>
</dbReference>
<dbReference type="Gene3D" id="1.25.40.20">
    <property type="entry name" value="Ankyrin repeat-containing domain"/>
    <property type="match status" value="1"/>
</dbReference>